<proteinExistence type="predicted"/>
<dbReference type="Proteomes" id="UP001497516">
    <property type="component" value="Chromosome 6"/>
</dbReference>
<gene>
    <name evidence="2" type="ORF">LTRI10_LOCUS34833</name>
</gene>
<dbReference type="EMBL" id="OZ034819">
    <property type="protein sequence ID" value="CAL1394324.1"/>
    <property type="molecule type" value="Genomic_DNA"/>
</dbReference>
<reference evidence="2 3" key="1">
    <citation type="submission" date="2024-04" db="EMBL/GenBank/DDBJ databases">
        <authorList>
            <person name="Fracassetti M."/>
        </authorList>
    </citation>
    <scope>NUCLEOTIDE SEQUENCE [LARGE SCALE GENOMIC DNA]</scope>
</reference>
<dbReference type="AlphaFoldDB" id="A0AAV2F7X3"/>
<dbReference type="InterPro" id="IPR021109">
    <property type="entry name" value="Peptidase_aspartic_dom_sf"/>
</dbReference>
<organism evidence="2 3">
    <name type="scientific">Linum trigynum</name>
    <dbReference type="NCBI Taxonomy" id="586398"/>
    <lineage>
        <taxon>Eukaryota</taxon>
        <taxon>Viridiplantae</taxon>
        <taxon>Streptophyta</taxon>
        <taxon>Embryophyta</taxon>
        <taxon>Tracheophyta</taxon>
        <taxon>Spermatophyta</taxon>
        <taxon>Magnoliopsida</taxon>
        <taxon>eudicotyledons</taxon>
        <taxon>Gunneridae</taxon>
        <taxon>Pentapetalae</taxon>
        <taxon>rosids</taxon>
        <taxon>fabids</taxon>
        <taxon>Malpighiales</taxon>
        <taxon>Linaceae</taxon>
        <taxon>Linum</taxon>
    </lineage>
</organism>
<sequence>MELQERVSKYIDLKEALQEVSRAGSKRKPETSSQDSCRQRQPPAPEVRNSSQNSRRDVTQLKQSYTPLNRSRQAILQVIRENKIPITQPPSVMRVSGKGQQLYCEFHRCTRHDTESCYTLKHSIEGLIQQGYLRDFVKNVRPPIIPSPPIIEKGKASQGSGSVLGNVPVIHGGVRLSEQFGSRPTSAPRLVGSTFIPQIPISFDDRDLEVIEYPHDDVLVIKAVIANYFVQRVLIDGGSTAVFLFYPAFKSLGLQLSKFHPPSIYLVGFSGNQVPILCILSLQVRVGSGQLTVETTINFHVVECPPAYNCILGRPFLHQVQGIPSTLHLKLKFPTIDGVGCVKGDKALTRQCCEFSLKDGFVAKMEARDEVAQLVPVDTNEEHALE</sequence>
<evidence type="ECO:0000313" key="2">
    <source>
        <dbReference type="EMBL" id="CAL1394324.1"/>
    </source>
</evidence>
<dbReference type="PANTHER" id="PTHR33240:SF15">
    <property type="entry name" value="GAG-PRO-LIKE PROTEIN"/>
    <property type="match status" value="1"/>
</dbReference>
<dbReference type="PANTHER" id="PTHR33240">
    <property type="entry name" value="OS08G0508500 PROTEIN"/>
    <property type="match status" value="1"/>
</dbReference>
<dbReference type="SUPFAM" id="SSF50630">
    <property type="entry name" value="Acid proteases"/>
    <property type="match status" value="1"/>
</dbReference>
<protein>
    <submittedName>
        <fullName evidence="2">Uncharacterized protein</fullName>
    </submittedName>
</protein>
<dbReference type="Gene3D" id="2.40.70.10">
    <property type="entry name" value="Acid Proteases"/>
    <property type="match status" value="1"/>
</dbReference>
<evidence type="ECO:0000313" key="3">
    <source>
        <dbReference type="Proteomes" id="UP001497516"/>
    </source>
</evidence>
<name>A0AAV2F7X3_9ROSI</name>
<dbReference type="CDD" id="cd00303">
    <property type="entry name" value="retropepsin_like"/>
    <property type="match status" value="1"/>
</dbReference>
<feature type="region of interest" description="Disordered" evidence="1">
    <location>
        <begin position="19"/>
        <end position="66"/>
    </location>
</feature>
<accession>A0AAV2F7X3</accession>
<evidence type="ECO:0000256" key="1">
    <source>
        <dbReference type="SAM" id="MobiDB-lite"/>
    </source>
</evidence>
<keyword evidence="3" id="KW-1185">Reference proteome</keyword>